<dbReference type="Pfam" id="PF10337">
    <property type="entry name" value="ArAE_2_N"/>
    <property type="match status" value="1"/>
</dbReference>
<organism evidence="8 9">
    <name type="scientific">Aspergillus glaucus CBS 516.65</name>
    <dbReference type="NCBI Taxonomy" id="1160497"/>
    <lineage>
        <taxon>Eukaryota</taxon>
        <taxon>Fungi</taxon>
        <taxon>Dikarya</taxon>
        <taxon>Ascomycota</taxon>
        <taxon>Pezizomycotina</taxon>
        <taxon>Eurotiomycetes</taxon>
        <taxon>Eurotiomycetidae</taxon>
        <taxon>Eurotiales</taxon>
        <taxon>Aspergillaceae</taxon>
        <taxon>Aspergillus</taxon>
        <taxon>Aspergillus subgen. Aspergillus</taxon>
    </lineage>
</organism>
<evidence type="ECO:0000259" key="6">
    <source>
        <dbReference type="Pfam" id="PF10337"/>
    </source>
</evidence>
<feature type="transmembrane region" description="Helical" evidence="5">
    <location>
        <begin position="59"/>
        <end position="81"/>
    </location>
</feature>
<sequence>MARNMSTPASTSTSADTTRLVQFKSVLVQLTLDWDTLEMAIKAAIAPAALVCMIEVDAYINYFTTNAYLAAIMAASALPSLPQAKLIEYNLQLAFATVVTYCWALLAGWSSLQARKHTTYSSGELAAYNSSAEAVVAIFLIFIIWCVFTLKSAYPSWNLQCTLAGIYAVAAMPAVAQVTTITQVIASTTKVLEAFLAGQAAGFITGLVIFPTSCRGVFKRDVKAVLDALAAIMRAQGKCMDDFRSNEISAEGEAERSSSVRQLEEAQQRFINSIVKARKDVKYAEREVSWDRLVGSDLEYIASLLVDLIPPASGLSSTAHMLQLAAEGCHSHNGANATNGRDAGNDTSDDEKDWHDLEVAMHQHSLRISEAIMDGAEHGKLRLDRTLGCSLLGRVRAKETDEERRGSSMIPGTASFLSSYRDVFSSSSVPDQQDHGAREEQLLYNYIRNRPQVEYWDHAAPEAYSNTLRYFLLLHFQTLLSSLGNELLQLLVFLEECNTKPKRLRLPRASSLVRFILWPKTMVRPQLCRQESADAEADVKLGPAFYNQRDPDHLPPVNLVQSVGDRIRKISSALRTDHAAYGLRGVCAIMTIAIISFLHDSQTFYFEHQFLWAMFAILLSMGRTAGSSTFLLLCRILGTILSMIACYLIWYIPDQKTPGILVFLWLWFTVIGYFFVRFPGFSSIWFVALIAAIVMIASELQDRQLGQETVSKAGLVVYAPYIIFPYRLAVVTIGVLIGYFWTIIPYPLSEHYELRQDVAKSMYMLANFYTCIRQIIFARIHGTAGNPSDKASPGFHLQGARRCVFHQYQTLVSSGKKYFQFLDWEFALGGSFPKRVYGEILLIIERLGGYMTLTGYASRSLNRSPGPSPWWTADQTGTVESCVALDGIATRLIILHSALVGSHALPPQLRKFEIPDLRDFLRKEIPSDEGFAAAALIRSVNWYMTRDLNRLTQLVEELVGELDFSVTVDPETLTSSNAG</sequence>
<dbReference type="GO" id="GO:0016020">
    <property type="term" value="C:membrane"/>
    <property type="evidence" value="ECO:0007669"/>
    <property type="project" value="UniProtKB-SubCell"/>
</dbReference>
<evidence type="ECO:0000256" key="5">
    <source>
        <dbReference type="SAM" id="Phobius"/>
    </source>
</evidence>
<dbReference type="PANTHER" id="PTHR37994">
    <property type="entry name" value="ARAE_2_N DOMAIN-CONTAINING PROTEIN-RELATED"/>
    <property type="match status" value="1"/>
</dbReference>
<dbReference type="RefSeq" id="XP_022399620.1">
    <property type="nucleotide sequence ID" value="XM_022547649.1"/>
</dbReference>
<dbReference type="Pfam" id="PF13515">
    <property type="entry name" value="FUSC_2"/>
    <property type="match status" value="1"/>
</dbReference>
<feature type="transmembrane region" description="Helical" evidence="5">
    <location>
        <begin position="604"/>
        <end position="622"/>
    </location>
</feature>
<keyword evidence="4 5" id="KW-0472">Membrane</keyword>
<feature type="transmembrane region" description="Helical" evidence="5">
    <location>
        <begin position="578"/>
        <end position="598"/>
    </location>
</feature>
<evidence type="ECO:0000313" key="9">
    <source>
        <dbReference type="Proteomes" id="UP000184300"/>
    </source>
</evidence>
<evidence type="ECO:0000256" key="3">
    <source>
        <dbReference type="ARBA" id="ARBA00022989"/>
    </source>
</evidence>
<feature type="transmembrane region" description="Helical" evidence="5">
    <location>
        <begin position="132"/>
        <end position="150"/>
    </location>
</feature>
<evidence type="ECO:0000256" key="4">
    <source>
        <dbReference type="ARBA" id="ARBA00023136"/>
    </source>
</evidence>
<feature type="domain" description="Integral membrane bound transporter" evidence="7">
    <location>
        <begin position="601"/>
        <end position="741"/>
    </location>
</feature>
<feature type="transmembrane region" description="Helical" evidence="5">
    <location>
        <begin position="93"/>
        <end position="112"/>
    </location>
</feature>
<keyword evidence="2 5" id="KW-0812">Transmembrane</keyword>
<dbReference type="PANTHER" id="PTHR37994:SF4">
    <property type="entry name" value="ER TRANSPORTER 6TM N-TERMINAL DOMAIN-CONTAINING PROTEIN-RELATED"/>
    <property type="match status" value="1"/>
</dbReference>
<dbReference type="GeneID" id="34463910"/>
<comment type="subcellular location">
    <subcellularLocation>
        <location evidence="1">Membrane</location>
        <topology evidence="1">Multi-pass membrane protein</topology>
    </subcellularLocation>
</comment>
<gene>
    <name evidence="8" type="ORF">ASPGLDRAFT_519794</name>
</gene>
<reference evidence="9" key="1">
    <citation type="journal article" date="2017" name="Genome Biol.">
        <title>Comparative genomics reveals high biological diversity and specific adaptations in the industrially and medically important fungal genus Aspergillus.</title>
        <authorList>
            <person name="de Vries R.P."/>
            <person name="Riley R."/>
            <person name="Wiebenga A."/>
            <person name="Aguilar-Osorio G."/>
            <person name="Amillis S."/>
            <person name="Uchima C.A."/>
            <person name="Anderluh G."/>
            <person name="Asadollahi M."/>
            <person name="Askin M."/>
            <person name="Barry K."/>
            <person name="Battaglia E."/>
            <person name="Bayram O."/>
            <person name="Benocci T."/>
            <person name="Braus-Stromeyer S.A."/>
            <person name="Caldana C."/>
            <person name="Canovas D."/>
            <person name="Cerqueira G.C."/>
            <person name="Chen F."/>
            <person name="Chen W."/>
            <person name="Choi C."/>
            <person name="Clum A."/>
            <person name="Dos Santos R.A."/>
            <person name="Damasio A.R."/>
            <person name="Diallinas G."/>
            <person name="Emri T."/>
            <person name="Fekete E."/>
            <person name="Flipphi M."/>
            <person name="Freyberg S."/>
            <person name="Gallo A."/>
            <person name="Gournas C."/>
            <person name="Habgood R."/>
            <person name="Hainaut M."/>
            <person name="Harispe M.L."/>
            <person name="Henrissat B."/>
            <person name="Hilden K.S."/>
            <person name="Hope R."/>
            <person name="Hossain A."/>
            <person name="Karabika E."/>
            <person name="Karaffa L."/>
            <person name="Karanyi Z."/>
            <person name="Krasevec N."/>
            <person name="Kuo A."/>
            <person name="Kusch H."/>
            <person name="LaButti K."/>
            <person name="Lagendijk E.L."/>
            <person name="Lapidus A."/>
            <person name="Levasseur A."/>
            <person name="Lindquist E."/>
            <person name="Lipzen A."/>
            <person name="Logrieco A.F."/>
            <person name="MacCabe A."/>
            <person name="Maekelae M.R."/>
            <person name="Malavazi I."/>
            <person name="Melin P."/>
            <person name="Meyer V."/>
            <person name="Mielnichuk N."/>
            <person name="Miskei M."/>
            <person name="Molnar A.P."/>
            <person name="Mule G."/>
            <person name="Ngan C.Y."/>
            <person name="Orejas M."/>
            <person name="Orosz E."/>
            <person name="Ouedraogo J.P."/>
            <person name="Overkamp K.M."/>
            <person name="Park H.-S."/>
            <person name="Perrone G."/>
            <person name="Piumi F."/>
            <person name="Punt P.J."/>
            <person name="Ram A.F."/>
            <person name="Ramon A."/>
            <person name="Rauscher S."/>
            <person name="Record E."/>
            <person name="Riano-Pachon D.M."/>
            <person name="Robert V."/>
            <person name="Roehrig J."/>
            <person name="Ruller R."/>
            <person name="Salamov A."/>
            <person name="Salih N.S."/>
            <person name="Samson R.A."/>
            <person name="Sandor E."/>
            <person name="Sanguinetti M."/>
            <person name="Schuetze T."/>
            <person name="Sepcic K."/>
            <person name="Shelest E."/>
            <person name="Sherlock G."/>
            <person name="Sophianopoulou V."/>
            <person name="Squina F.M."/>
            <person name="Sun H."/>
            <person name="Susca A."/>
            <person name="Todd R.B."/>
            <person name="Tsang A."/>
            <person name="Unkles S.E."/>
            <person name="van de Wiele N."/>
            <person name="van Rossen-Uffink D."/>
            <person name="Oliveira J.V."/>
            <person name="Vesth T.C."/>
            <person name="Visser J."/>
            <person name="Yu J.-H."/>
            <person name="Zhou M."/>
            <person name="Andersen M.R."/>
            <person name="Archer D.B."/>
            <person name="Baker S.E."/>
            <person name="Benoit I."/>
            <person name="Brakhage A.A."/>
            <person name="Braus G.H."/>
            <person name="Fischer R."/>
            <person name="Frisvad J.C."/>
            <person name="Goldman G.H."/>
            <person name="Houbraken J."/>
            <person name="Oakley B."/>
            <person name="Pocsi I."/>
            <person name="Scazzocchio C."/>
            <person name="Seiboth B."/>
            <person name="vanKuyk P.A."/>
            <person name="Wortman J."/>
            <person name="Dyer P.S."/>
            <person name="Grigoriev I.V."/>
        </authorList>
    </citation>
    <scope>NUCLEOTIDE SEQUENCE [LARGE SCALE GENOMIC DNA]</scope>
    <source>
        <strain evidence="9">CBS 516.65</strain>
    </source>
</reference>
<dbReference type="OrthoDB" id="2274698at2759"/>
<keyword evidence="3 5" id="KW-1133">Transmembrane helix</keyword>
<proteinExistence type="predicted"/>
<evidence type="ECO:0000256" key="1">
    <source>
        <dbReference type="ARBA" id="ARBA00004141"/>
    </source>
</evidence>
<dbReference type="VEuPathDB" id="FungiDB:ASPGLDRAFT_519794"/>
<evidence type="ECO:0000259" key="7">
    <source>
        <dbReference type="Pfam" id="PF13515"/>
    </source>
</evidence>
<feature type="transmembrane region" description="Helical" evidence="5">
    <location>
        <begin position="191"/>
        <end position="210"/>
    </location>
</feature>
<feature type="transmembrane region" description="Helical" evidence="5">
    <location>
        <begin position="658"/>
        <end position="676"/>
    </location>
</feature>
<feature type="transmembrane region" description="Helical" evidence="5">
    <location>
        <begin position="629"/>
        <end position="652"/>
    </location>
</feature>
<name>A0A1L9VGG5_ASPGL</name>
<keyword evidence="9" id="KW-1185">Reference proteome</keyword>
<feature type="transmembrane region" description="Helical" evidence="5">
    <location>
        <begin position="721"/>
        <end position="741"/>
    </location>
</feature>
<dbReference type="InterPro" id="IPR049453">
    <property type="entry name" value="Memb_transporter_dom"/>
</dbReference>
<feature type="domain" description="Putative ER transporter 6TM N-terminal" evidence="6">
    <location>
        <begin position="128"/>
        <end position="370"/>
    </location>
</feature>
<feature type="transmembrane region" description="Helical" evidence="5">
    <location>
        <begin position="162"/>
        <end position="185"/>
    </location>
</feature>
<evidence type="ECO:0000313" key="8">
    <source>
        <dbReference type="EMBL" id="OJJ82922.1"/>
    </source>
</evidence>
<dbReference type="AlphaFoldDB" id="A0A1L9VGG5"/>
<evidence type="ECO:0000256" key="2">
    <source>
        <dbReference type="ARBA" id="ARBA00022692"/>
    </source>
</evidence>
<protein>
    <submittedName>
        <fullName evidence="8">Uncharacterized protein</fullName>
    </submittedName>
</protein>
<dbReference type="EMBL" id="KV878901">
    <property type="protein sequence ID" value="OJJ82922.1"/>
    <property type="molecule type" value="Genomic_DNA"/>
</dbReference>
<dbReference type="STRING" id="1160497.A0A1L9VGG5"/>
<feature type="transmembrane region" description="Helical" evidence="5">
    <location>
        <begin position="683"/>
        <end position="701"/>
    </location>
</feature>
<dbReference type="InterPro" id="IPR018823">
    <property type="entry name" value="ArAE_2_N"/>
</dbReference>
<dbReference type="Proteomes" id="UP000184300">
    <property type="component" value="Unassembled WGS sequence"/>
</dbReference>
<accession>A0A1L9VGG5</accession>